<comment type="caution">
    <text evidence="2">The sequence shown here is derived from an EMBL/GenBank/DDBJ whole genome shotgun (WGS) entry which is preliminary data.</text>
</comment>
<evidence type="ECO:0000313" key="3">
    <source>
        <dbReference type="Proteomes" id="UP000295804"/>
    </source>
</evidence>
<name>A0A4R7UZW3_9PSED</name>
<dbReference type="EMBL" id="SOCQ01000014">
    <property type="protein sequence ID" value="TDV42518.1"/>
    <property type="molecule type" value="Genomic_DNA"/>
</dbReference>
<gene>
    <name evidence="2" type="ORF">EDF87_114161</name>
</gene>
<reference evidence="2 3" key="1">
    <citation type="submission" date="2019-03" db="EMBL/GenBank/DDBJ databases">
        <title>Genomic analyses of the natural microbiome of Caenorhabditis elegans.</title>
        <authorList>
            <person name="Samuel B."/>
        </authorList>
    </citation>
    <scope>NUCLEOTIDE SEQUENCE [LARGE SCALE GENOMIC DNA]</scope>
    <source>
        <strain evidence="2 3">BIGb0525</strain>
    </source>
</reference>
<keyword evidence="1" id="KW-1133">Transmembrane helix</keyword>
<keyword evidence="1" id="KW-0472">Membrane</keyword>
<evidence type="ECO:0000313" key="2">
    <source>
        <dbReference type="EMBL" id="TDV42518.1"/>
    </source>
</evidence>
<dbReference type="PROSITE" id="PS51257">
    <property type="entry name" value="PROKAR_LIPOPROTEIN"/>
    <property type="match status" value="1"/>
</dbReference>
<proteinExistence type="predicted"/>
<dbReference type="Proteomes" id="UP000295804">
    <property type="component" value="Unassembled WGS sequence"/>
</dbReference>
<protein>
    <submittedName>
        <fullName evidence="2">Uncharacterized protein</fullName>
    </submittedName>
</protein>
<accession>A0A4R7UZW3</accession>
<dbReference type="RefSeq" id="WP_134177189.1">
    <property type="nucleotide sequence ID" value="NZ_SOCQ01000014.1"/>
</dbReference>
<dbReference type="AlphaFoldDB" id="A0A4R7UZW3"/>
<sequence length="137" mass="14705">MLNSRNTKFAPGRGWFIAIVTLLLAMATLSGCSVINVYDEGTLVQKYYGLPIYTIDSTQAQKTLYLESRGVGIISGPTGLSIGYNRETFLSLPTSKCVAVFINTSAEAANTLRATLESAGVDVNTLCIYPAQGAFHE</sequence>
<keyword evidence="1" id="KW-0812">Transmembrane</keyword>
<feature type="transmembrane region" description="Helical" evidence="1">
    <location>
        <begin position="15"/>
        <end position="38"/>
    </location>
</feature>
<evidence type="ECO:0000256" key="1">
    <source>
        <dbReference type="SAM" id="Phobius"/>
    </source>
</evidence>
<organism evidence="2 3">
    <name type="scientific">Pseudomonas helmanticensis</name>
    <dbReference type="NCBI Taxonomy" id="1471381"/>
    <lineage>
        <taxon>Bacteria</taxon>
        <taxon>Pseudomonadati</taxon>
        <taxon>Pseudomonadota</taxon>
        <taxon>Gammaproteobacteria</taxon>
        <taxon>Pseudomonadales</taxon>
        <taxon>Pseudomonadaceae</taxon>
        <taxon>Pseudomonas</taxon>
    </lineage>
</organism>